<comment type="caution">
    <text evidence="1">The sequence shown here is derived from an EMBL/GenBank/DDBJ whole genome shotgun (WGS) entry which is preliminary data.</text>
</comment>
<reference evidence="1 2" key="1">
    <citation type="journal article" date="2019" name="Sci. Rep.">
        <title>Orb-weaving spider Araneus ventricosus genome elucidates the spidroin gene catalogue.</title>
        <authorList>
            <person name="Kono N."/>
            <person name="Nakamura H."/>
            <person name="Ohtoshi R."/>
            <person name="Moran D.A.P."/>
            <person name="Shinohara A."/>
            <person name="Yoshida Y."/>
            <person name="Fujiwara M."/>
            <person name="Mori M."/>
            <person name="Tomita M."/>
            <person name="Arakawa K."/>
        </authorList>
    </citation>
    <scope>NUCLEOTIDE SEQUENCE [LARGE SCALE GENOMIC DNA]</scope>
</reference>
<dbReference type="AlphaFoldDB" id="A0A4Y2T5D8"/>
<sequence>MVPSPASEAVECLSSKYLLVSTSDAAVCLAQHSQCWLLRHKTGCRSLRVHTLSFLDAAGIASKVGDATRTCATKRLRQTRSHHKLQFYPINGASGSNWTRNKISRSDFLQ</sequence>
<dbReference type="Proteomes" id="UP000499080">
    <property type="component" value="Unassembled WGS sequence"/>
</dbReference>
<gene>
    <name evidence="1" type="ORF">AVEN_28539_1</name>
</gene>
<evidence type="ECO:0000313" key="2">
    <source>
        <dbReference type="Proteomes" id="UP000499080"/>
    </source>
</evidence>
<organism evidence="1 2">
    <name type="scientific">Araneus ventricosus</name>
    <name type="common">Orbweaver spider</name>
    <name type="synonym">Epeira ventricosa</name>
    <dbReference type="NCBI Taxonomy" id="182803"/>
    <lineage>
        <taxon>Eukaryota</taxon>
        <taxon>Metazoa</taxon>
        <taxon>Ecdysozoa</taxon>
        <taxon>Arthropoda</taxon>
        <taxon>Chelicerata</taxon>
        <taxon>Arachnida</taxon>
        <taxon>Araneae</taxon>
        <taxon>Araneomorphae</taxon>
        <taxon>Entelegynae</taxon>
        <taxon>Araneoidea</taxon>
        <taxon>Araneidae</taxon>
        <taxon>Araneus</taxon>
    </lineage>
</organism>
<evidence type="ECO:0000313" key="1">
    <source>
        <dbReference type="EMBL" id="GBN94706.1"/>
    </source>
</evidence>
<dbReference type="EMBL" id="BGPR01025630">
    <property type="protein sequence ID" value="GBN94706.1"/>
    <property type="molecule type" value="Genomic_DNA"/>
</dbReference>
<keyword evidence="2" id="KW-1185">Reference proteome</keyword>
<proteinExistence type="predicted"/>
<name>A0A4Y2T5D8_ARAVE</name>
<protein>
    <submittedName>
        <fullName evidence="1">Uncharacterized protein</fullName>
    </submittedName>
</protein>
<accession>A0A4Y2T5D8</accession>